<dbReference type="GO" id="GO:0071630">
    <property type="term" value="P:nuclear protein quality control by the ubiquitin-proteasome system"/>
    <property type="evidence" value="ECO:0007669"/>
    <property type="project" value="InterPro"/>
</dbReference>
<accession>A0A1S3HCE3</accession>
<feature type="compositionally biased region" description="Basic residues" evidence="4">
    <location>
        <begin position="116"/>
        <end position="126"/>
    </location>
</feature>
<dbReference type="InParanoid" id="A0A1S3HCE3"/>
<dbReference type="OrthoDB" id="10061064at2759"/>
<dbReference type="GO" id="GO:0000502">
    <property type="term" value="C:proteasome complex"/>
    <property type="evidence" value="ECO:0007669"/>
    <property type="project" value="UniProtKB-KW"/>
</dbReference>
<dbReference type="STRING" id="7574.A0A1S3HCE3"/>
<evidence type="ECO:0000256" key="3">
    <source>
        <dbReference type="ARBA" id="ARBA00023242"/>
    </source>
</evidence>
<dbReference type="Proteomes" id="UP000085678">
    <property type="component" value="Unplaced"/>
</dbReference>
<dbReference type="GO" id="GO:0031965">
    <property type="term" value="C:nuclear membrane"/>
    <property type="evidence" value="ECO:0007669"/>
    <property type="project" value="TreeGrafter"/>
</dbReference>
<evidence type="ECO:0000256" key="4">
    <source>
        <dbReference type="SAM" id="MobiDB-lite"/>
    </source>
</evidence>
<proteinExistence type="inferred from homology"/>
<organism evidence="5 6">
    <name type="scientific">Lingula anatina</name>
    <name type="common">Brachiopod</name>
    <name type="synonym">Lingula unguis</name>
    <dbReference type="NCBI Taxonomy" id="7574"/>
    <lineage>
        <taxon>Eukaryota</taxon>
        <taxon>Metazoa</taxon>
        <taxon>Spiralia</taxon>
        <taxon>Lophotrochozoa</taxon>
        <taxon>Brachiopoda</taxon>
        <taxon>Linguliformea</taxon>
        <taxon>Lingulata</taxon>
        <taxon>Lingulida</taxon>
        <taxon>Linguloidea</taxon>
        <taxon>Lingulidae</taxon>
        <taxon>Lingula</taxon>
    </lineage>
</organism>
<feature type="region of interest" description="Disordered" evidence="4">
    <location>
        <begin position="63"/>
        <end position="128"/>
    </location>
</feature>
<comment type="similarity">
    <text evidence="2">Belongs to the cut8/STS1 family.</text>
</comment>
<dbReference type="OMA" id="KQQLWPG"/>
<dbReference type="PANTHER" id="PTHR28032">
    <property type="entry name" value="FI02826P"/>
    <property type="match status" value="1"/>
</dbReference>
<reference evidence="6" key="1">
    <citation type="submission" date="2025-08" db="UniProtKB">
        <authorList>
            <consortium name="RefSeq"/>
        </authorList>
    </citation>
    <scope>IDENTIFICATION</scope>
    <source>
        <tissue evidence="6">Gonads</tissue>
    </source>
</reference>
<evidence type="ECO:0000256" key="2">
    <source>
        <dbReference type="ARBA" id="ARBA00006199"/>
    </source>
</evidence>
<dbReference type="AlphaFoldDB" id="A0A1S3HCE3"/>
<dbReference type="RefSeq" id="XP_013383683.1">
    <property type="nucleotide sequence ID" value="XM_013528229.1"/>
</dbReference>
<dbReference type="KEGG" id="lak:106154019"/>
<dbReference type="FunCoup" id="A0A1S3HCE3">
    <property type="interactions" value="77"/>
</dbReference>
<dbReference type="InterPro" id="IPR013868">
    <property type="entry name" value="Cut8/Sts1_fam"/>
</dbReference>
<dbReference type="InterPro" id="IPR038422">
    <property type="entry name" value="Cut8/Sts1_sf"/>
</dbReference>
<dbReference type="Gene3D" id="1.20.58.1590">
    <property type="entry name" value="Tethering factor for nuclear proteasome Cut8/Sts1"/>
    <property type="match status" value="1"/>
</dbReference>
<keyword evidence="5" id="KW-1185">Reference proteome</keyword>
<dbReference type="GeneID" id="106154019"/>
<evidence type="ECO:0000313" key="6">
    <source>
        <dbReference type="RefSeq" id="XP_013383683.1"/>
    </source>
</evidence>
<name>A0A1S3HCE3_LINAN</name>
<keyword evidence="6" id="KW-0647">Proteasome</keyword>
<feature type="compositionally biased region" description="Basic residues" evidence="4">
    <location>
        <begin position="1"/>
        <end position="10"/>
    </location>
</feature>
<dbReference type="Pfam" id="PF08559">
    <property type="entry name" value="Cut8"/>
    <property type="match status" value="1"/>
</dbReference>
<keyword evidence="3" id="KW-0539">Nucleus</keyword>
<sequence>MATASSRRRSSPLVSQALGDASRRNRSRMNLNRLLGEDPFLTPPPDPNEEIIKMRSVRAAAQVAREKTHSLSVKERTPDVMLLDTPPKTPRDAAQVTRKRLVLSPKKQDKDPSSPKKQRVQRRKKQTPLTTELQALTSEQLVSVVENIVQMHPELEQEIKAIIPSPDLTRMEDKLHQAERNIYKSFPNTRWGSSRDAFCFRRVKTHLEAFKKVCLDQGRVLLAAQAYEAVINYCLIAWEYVERLPNWDDYAHNKSKEQCFRTLSSQCMQAIKKATLEKEKYREYKARLQDATEASEEIHPVVLHLDKILDKLP</sequence>
<feature type="region of interest" description="Disordered" evidence="4">
    <location>
        <begin position="1"/>
        <end position="49"/>
    </location>
</feature>
<dbReference type="GO" id="GO:0070628">
    <property type="term" value="F:proteasome binding"/>
    <property type="evidence" value="ECO:0007669"/>
    <property type="project" value="TreeGrafter"/>
</dbReference>
<dbReference type="PANTHER" id="PTHR28032:SF1">
    <property type="entry name" value="FI02826P"/>
    <property type="match status" value="1"/>
</dbReference>
<feature type="compositionally biased region" description="Basic and acidic residues" evidence="4">
    <location>
        <begin position="64"/>
        <end position="78"/>
    </location>
</feature>
<comment type="subcellular location">
    <subcellularLocation>
        <location evidence="1">Nucleus</location>
    </subcellularLocation>
</comment>
<evidence type="ECO:0000256" key="1">
    <source>
        <dbReference type="ARBA" id="ARBA00004123"/>
    </source>
</evidence>
<evidence type="ECO:0000313" key="5">
    <source>
        <dbReference type="Proteomes" id="UP000085678"/>
    </source>
</evidence>
<dbReference type="FunFam" id="1.20.58.1590:FF:000002">
    <property type="entry name" value="Uncharacterized protein, isoform A"/>
    <property type="match status" value="1"/>
</dbReference>
<protein>
    <submittedName>
        <fullName evidence="6">Tethering factor for nuclear proteasome sts1 isoform X1</fullName>
    </submittedName>
</protein>
<dbReference type="GO" id="GO:0031144">
    <property type="term" value="P:proteasome localization"/>
    <property type="evidence" value="ECO:0007669"/>
    <property type="project" value="InterPro"/>
</dbReference>
<gene>
    <name evidence="6" type="primary">LOC106154019</name>
</gene>